<evidence type="ECO:0000256" key="4">
    <source>
        <dbReference type="SAM" id="MobiDB-lite"/>
    </source>
</evidence>
<feature type="region of interest" description="Disordered" evidence="4">
    <location>
        <begin position="102"/>
        <end position="142"/>
    </location>
</feature>
<feature type="repeat" description="ANK" evidence="3">
    <location>
        <begin position="69"/>
        <end position="101"/>
    </location>
</feature>
<keyword evidence="2 3" id="KW-0040">ANK repeat</keyword>
<evidence type="ECO:0000256" key="1">
    <source>
        <dbReference type="ARBA" id="ARBA00022737"/>
    </source>
</evidence>
<dbReference type="Proteomes" id="UP000241769">
    <property type="component" value="Unassembled WGS sequence"/>
</dbReference>
<dbReference type="OrthoDB" id="10249694at2759"/>
<evidence type="ECO:0000313" key="6">
    <source>
        <dbReference type="Proteomes" id="UP000241769"/>
    </source>
</evidence>
<comment type="caution">
    <text evidence="5">The sequence shown here is derived from an EMBL/GenBank/DDBJ whole genome shotgun (WGS) entry which is preliminary data.</text>
</comment>
<dbReference type="SMART" id="SM00248">
    <property type="entry name" value="ANK"/>
    <property type="match status" value="2"/>
</dbReference>
<feature type="compositionally biased region" description="Acidic residues" evidence="4">
    <location>
        <begin position="129"/>
        <end position="142"/>
    </location>
</feature>
<dbReference type="STRING" id="1890364.A0A2P6N5W7"/>
<dbReference type="PANTHER" id="PTHR24171">
    <property type="entry name" value="ANKYRIN REPEAT DOMAIN-CONTAINING PROTEIN 39-RELATED"/>
    <property type="match status" value="1"/>
</dbReference>
<organism evidence="5 6">
    <name type="scientific">Planoprotostelium fungivorum</name>
    <dbReference type="NCBI Taxonomy" id="1890364"/>
    <lineage>
        <taxon>Eukaryota</taxon>
        <taxon>Amoebozoa</taxon>
        <taxon>Evosea</taxon>
        <taxon>Variosea</taxon>
        <taxon>Cavosteliida</taxon>
        <taxon>Cavosteliaceae</taxon>
        <taxon>Planoprotostelium</taxon>
    </lineage>
</organism>
<dbReference type="SUPFAM" id="SSF48403">
    <property type="entry name" value="Ankyrin repeat"/>
    <property type="match status" value="1"/>
</dbReference>
<keyword evidence="1" id="KW-0677">Repeat</keyword>
<dbReference type="InterPro" id="IPR002110">
    <property type="entry name" value="Ankyrin_rpt"/>
</dbReference>
<protein>
    <submittedName>
        <fullName evidence="5">Ankyrin repeat protein</fullName>
    </submittedName>
</protein>
<keyword evidence="6" id="KW-1185">Reference proteome</keyword>
<dbReference type="GO" id="GO:0004842">
    <property type="term" value="F:ubiquitin-protein transferase activity"/>
    <property type="evidence" value="ECO:0007669"/>
    <property type="project" value="TreeGrafter"/>
</dbReference>
<dbReference type="Pfam" id="PF12796">
    <property type="entry name" value="Ank_2"/>
    <property type="match status" value="1"/>
</dbReference>
<reference evidence="5 6" key="1">
    <citation type="journal article" date="2018" name="Genome Biol. Evol.">
        <title>Multiple Roots of Fruiting Body Formation in Amoebozoa.</title>
        <authorList>
            <person name="Hillmann F."/>
            <person name="Forbes G."/>
            <person name="Novohradska S."/>
            <person name="Ferling I."/>
            <person name="Riege K."/>
            <person name="Groth M."/>
            <person name="Westermann M."/>
            <person name="Marz M."/>
            <person name="Spaller T."/>
            <person name="Winckler T."/>
            <person name="Schaap P."/>
            <person name="Glockner G."/>
        </authorList>
    </citation>
    <scope>NUCLEOTIDE SEQUENCE [LARGE SCALE GENOMIC DNA]</scope>
    <source>
        <strain evidence="5 6">Jena</strain>
    </source>
</reference>
<feature type="repeat" description="ANK" evidence="3">
    <location>
        <begin position="36"/>
        <end position="68"/>
    </location>
</feature>
<sequence>MASVEDSWFQSAKQGRDDDLKELVPQIKDVNKTDSMGNTALIYAAAGGHHQSVQVLLQSKATVNHQNRAGETAVHKAAWKGSVETVKSLVDAGADLTLKNSQGQTAKAVAKNAQTAELLDPPTAKLWEDSEDEDKSSDEEDE</sequence>
<dbReference type="PANTHER" id="PTHR24171:SF8">
    <property type="entry name" value="BRCA1-ASSOCIATED RING DOMAIN PROTEIN 1"/>
    <property type="match status" value="1"/>
</dbReference>
<proteinExistence type="predicted"/>
<dbReference type="Gene3D" id="1.25.40.20">
    <property type="entry name" value="Ankyrin repeat-containing domain"/>
    <property type="match status" value="1"/>
</dbReference>
<accession>A0A2P6N5W7</accession>
<evidence type="ECO:0000256" key="2">
    <source>
        <dbReference type="ARBA" id="ARBA00023043"/>
    </source>
</evidence>
<dbReference type="InterPro" id="IPR036770">
    <property type="entry name" value="Ankyrin_rpt-contain_sf"/>
</dbReference>
<evidence type="ECO:0000256" key="3">
    <source>
        <dbReference type="PROSITE-ProRule" id="PRU00023"/>
    </source>
</evidence>
<name>A0A2P6N5W7_9EUKA</name>
<dbReference type="PROSITE" id="PS50297">
    <property type="entry name" value="ANK_REP_REGION"/>
    <property type="match status" value="2"/>
</dbReference>
<dbReference type="AlphaFoldDB" id="A0A2P6N5W7"/>
<gene>
    <name evidence="5" type="ORF">PROFUN_12942</name>
</gene>
<dbReference type="PROSITE" id="PS50088">
    <property type="entry name" value="ANK_REPEAT"/>
    <property type="match status" value="2"/>
</dbReference>
<evidence type="ECO:0000313" key="5">
    <source>
        <dbReference type="EMBL" id="PRP79341.1"/>
    </source>
</evidence>
<dbReference type="EMBL" id="MDYQ01000187">
    <property type="protein sequence ID" value="PRP79341.1"/>
    <property type="molecule type" value="Genomic_DNA"/>
</dbReference>
<dbReference type="GO" id="GO:0085020">
    <property type="term" value="P:protein K6-linked ubiquitination"/>
    <property type="evidence" value="ECO:0007669"/>
    <property type="project" value="TreeGrafter"/>
</dbReference>
<dbReference type="InParanoid" id="A0A2P6N5W7"/>